<dbReference type="CDD" id="cd00167">
    <property type="entry name" value="SANT"/>
    <property type="match status" value="1"/>
</dbReference>
<dbReference type="Gene3D" id="2.170.270.10">
    <property type="entry name" value="SET domain"/>
    <property type="match status" value="1"/>
</dbReference>
<protein>
    <recommendedName>
        <fullName evidence="3">SET domain-containing protein</fullName>
    </recommendedName>
</protein>
<evidence type="ECO:0000313" key="1">
    <source>
        <dbReference type="EMBL" id="CAH0369099.1"/>
    </source>
</evidence>
<dbReference type="SUPFAM" id="SSF82199">
    <property type="entry name" value="SET domain"/>
    <property type="match status" value="1"/>
</dbReference>
<dbReference type="InterPro" id="IPR001005">
    <property type="entry name" value="SANT/Myb"/>
</dbReference>
<gene>
    <name evidence="1" type="ORF">PECAL_2P22070</name>
</gene>
<sequence length="275" mass="30895">MASTAATHRRRWSQAEKDVCAAGVKKFGAFNHRRIAQLVGTRSKAQVRTYLYAAGYRKLGAAPFYTTVDQPPPPPPPPFATHERLDNTEVPTIDIFNGAKDRSDDEGNTNDGVERHQKILRREEQHHVPFWSAAELAADDWTPPQRQAFEKAFSRKMAARFEATDITSADVVHGHGTVARRLLLRGEVLVDPCASYIEGAPPPASDDRAVAYNDAHFRLRTDTRAAPSYYLNEARDREPNVEWRVIDLGRPALGVVVLRDIQPKEELLLFYEAPD</sequence>
<accession>A0A8J2WVL9</accession>
<evidence type="ECO:0000313" key="2">
    <source>
        <dbReference type="Proteomes" id="UP000789595"/>
    </source>
</evidence>
<organism evidence="1 2">
    <name type="scientific">Pelagomonas calceolata</name>
    <dbReference type="NCBI Taxonomy" id="35677"/>
    <lineage>
        <taxon>Eukaryota</taxon>
        <taxon>Sar</taxon>
        <taxon>Stramenopiles</taxon>
        <taxon>Ochrophyta</taxon>
        <taxon>Pelagophyceae</taxon>
        <taxon>Pelagomonadales</taxon>
        <taxon>Pelagomonadaceae</taxon>
        <taxon>Pelagomonas</taxon>
    </lineage>
</organism>
<name>A0A8J2WVL9_9STRA</name>
<proteinExistence type="predicted"/>
<reference evidence="1" key="1">
    <citation type="submission" date="2021-11" db="EMBL/GenBank/DDBJ databases">
        <authorList>
            <consortium name="Genoscope - CEA"/>
            <person name="William W."/>
        </authorList>
    </citation>
    <scope>NUCLEOTIDE SEQUENCE</scope>
</reference>
<dbReference type="Gene3D" id="1.10.10.60">
    <property type="entry name" value="Homeodomain-like"/>
    <property type="match status" value="1"/>
</dbReference>
<dbReference type="EMBL" id="CAKKNE010000002">
    <property type="protein sequence ID" value="CAH0369099.1"/>
    <property type="molecule type" value="Genomic_DNA"/>
</dbReference>
<keyword evidence="2" id="KW-1185">Reference proteome</keyword>
<evidence type="ECO:0008006" key="3">
    <source>
        <dbReference type="Google" id="ProtNLM"/>
    </source>
</evidence>
<dbReference type="AlphaFoldDB" id="A0A8J2WVL9"/>
<dbReference type="Proteomes" id="UP000789595">
    <property type="component" value="Unassembled WGS sequence"/>
</dbReference>
<dbReference type="InterPro" id="IPR046341">
    <property type="entry name" value="SET_dom_sf"/>
</dbReference>
<comment type="caution">
    <text evidence="1">The sequence shown here is derived from an EMBL/GenBank/DDBJ whole genome shotgun (WGS) entry which is preliminary data.</text>
</comment>